<evidence type="ECO:0000256" key="3">
    <source>
        <dbReference type="ARBA" id="ARBA00023163"/>
    </source>
</evidence>
<dbReference type="InterPro" id="IPR018060">
    <property type="entry name" value="HTH_AraC"/>
</dbReference>
<dbReference type="PROSITE" id="PS01124">
    <property type="entry name" value="HTH_ARAC_FAMILY_2"/>
    <property type="match status" value="1"/>
</dbReference>
<dbReference type="InterPro" id="IPR018062">
    <property type="entry name" value="HTH_AraC-typ_CS"/>
</dbReference>
<dbReference type="InterPro" id="IPR053142">
    <property type="entry name" value="PchR_regulatory_protein"/>
</dbReference>
<dbReference type="STRING" id="428990.SAMN06295987_1115"/>
<name>A0A1U6IQE0_9SPHN</name>
<dbReference type="GO" id="GO:0003700">
    <property type="term" value="F:DNA-binding transcription factor activity"/>
    <property type="evidence" value="ECO:0007669"/>
    <property type="project" value="InterPro"/>
</dbReference>
<dbReference type="Pfam" id="PF12833">
    <property type="entry name" value="HTH_18"/>
    <property type="match status" value="1"/>
</dbReference>
<sequence>MGTAEQQRIASLDPTLRPVIEALDVQFEWPANASARLQGTPRLRSRSEGVAGWMRGLTIRPGFSLVLNDTRYGAEQLYRHRCADALKFHVKLDGASMVGNDEGLQSVVRKDQLSYLVLPPHSMKVERVGRMTRERSITLICEREFLRAMFEGTTGSLPEGIGDFIAGRSPRFEHRGAPLPAKLRRMAEELLGQPEGALGDLMIEAKAIELLCHAFTEVCDIPPSADGISARTQRRVGDLVAILDSEGANGHSVGELCRMLAWNETQMMESFKKVTGSTISGYRHRLRMDEALRRLRTSDASITEIAFDAGYEHSSNFATAFKRTFGVSPTEARTQYF</sequence>
<dbReference type="EMBL" id="FVZE01000011">
    <property type="protein sequence ID" value="SLK10174.1"/>
    <property type="molecule type" value="Genomic_DNA"/>
</dbReference>
<keyword evidence="1" id="KW-0805">Transcription regulation</keyword>
<accession>A0A1U6IQE0</accession>
<dbReference type="SMART" id="SM00342">
    <property type="entry name" value="HTH_ARAC"/>
    <property type="match status" value="1"/>
</dbReference>
<dbReference type="SUPFAM" id="SSF46689">
    <property type="entry name" value="Homeodomain-like"/>
    <property type="match status" value="1"/>
</dbReference>
<reference evidence="6" key="1">
    <citation type="submission" date="2017-02" db="EMBL/GenBank/DDBJ databases">
        <authorList>
            <person name="Varghese N."/>
            <person name="Submissions S."/>
        </authorList>
    </citation>
    <scope>NUCLEOTIDE SEQUENCE [LARGE SCALE GENOMIC DNA]</scope>
    <source>
        <strain evidence="6">SM117</strain>
    </source>
</reference>
<dbReference type="Gene3D" id="1.10.10.60">
    <property type="entry name" value="Homeodomain-like"/>
    <property type="match status" value="1"/>
</dbReference>
<dbReference type="AlphaFoldDB" id="A0A1U6IQE0"/>
<dbReference type="PANTHER" id="PTHR47893:SF1">
    <property type="entry name" value="REGULATORY PROTEIN PCHR"/>
    <property type="match status" value="1"/>
</dbReference>
<dbReference type="PRINTS" id="PR00032">
    <property type="entry name" value="HTHARAC"/>
</dbReference>
<dbReference type="GO" id="GO:0043565">
    <property type="term" value="F:sequence-specific DNA binding"/>
    <property type="evidence" value="ECO:0007669"/>
    <property type="project" value="InterPro"/>
</dbReference>
<keyword evidence="3" id="KW-0804">Transcription</keyword>
<keyword evidence="2 5" id="KW-0238">DNA-binding</keyword>
<dbReference type="InterPro" id="IPR020449">
    <property type="entry name" value="Tscrpt_reg_AraC-type_HTH"/>
</dbReference>
<dbReference type="Proteomes" id="UP000190989">
    <property type="component" value="Unassembled WGS sequence"/>
</dbReference>
<protein>
    <submittedName>
        <fullName evidence="5">AraC-type DNA-binding protein</fullName>
    </submittedName>
</protein>
<keyword evidence="6" id="KW-1185">Reference proteome</keyword>
<proteinExistence type="predicted"/>
<gene>
    <name evidence="5" type="ORF">SAMN06295987_1115</name>
</gene>
<dbReference type="RefSeq" id="WP_079731762.1">
    <property type="nucleotide sequence ID" value="NZ_FVZE01000011.1"/>
</dbReference>
<dbReference type="PROSITE" id="PS00041">
    <property type="entry name" value="HTH_ARAC_FAMILY_1"/>
    <property type="match status" value="1"/>
</dbReference>
<evidence type="ECO:0000313" key="5">
    <source>
        <dbReference type="EMBL" id="SLK10174.1"/>
    </source>
</evidence>
<dbReference type="PANTHER" id="PTHR47893">
    <property type="entry name" value="REGULATORY PROTEIN PCHR"/>
    <property type="match status" value="1"/>
</dbReference>
<organism evidence="5 6">
    <name type="scientific">Novosphingobium mathurense</name>
    <dbReference type="NCBI Taxonomy" id="428990"/>
    <lineage>
        <taxon>Bacteria</taxon>
        <taxon>Pseudomonadati</taxon>
        <taxon>Pseudomonadota</taxon>
        <taxon>Alphaproteobacteria</taxon>
        <taxon>Sphingomonadales</taxon>
        <taxon>Sphingomonadaceae</taxon>
        <taxon>Novosphingobium</taxon>
    </lineage>
</organism>
<evidence type="ECO:0000259" key="4">
    <source>
        <dbReference type="PROSITE" id="PS01124"/>
    </source>
</evidence>
<evidence type="ECO:0000256" key="2">
    <source>
        <dbReference type="ARBA" id="ARBA00023125"/>
    </source>
</evidence>
<evidence type="ECO:0000313" key="6">
    <source>
        <dbReference type="Proteomes" id="UP000190989"/>
    </source>
</evidence>
<dbReference type="InterPro" id="IPR009057">
    <property type="entry name" value="Homeodomain-like_sf"/>
</dbReference>
<feature type="domain" description="HTH araC/xylS-type" evidence="4">
    <location>
        <begin position="237"/>
        <end position="335"/>
    </location>
</feature>
<evidence type="ECO:0000256" key="1">
    <source>
        <dbReference type="ARBA" id="ARBA00023015"/>
    </source>
</evidence>